<dbReference type="EMBL" id="JAPWTK010000017">
    <property type="protein sequence ID" value="KAJ8958470.1"/>
    <property type="molecule type" value="Genomic_DNA"/>
</dbReference>
<dbReference type="PANTHER" id="PTHR44873:SF1">
    <property type="entry name" value="DNAJ HOMOLOG SUBFAMILY C MEMBER 30, MITOCHONDRIAL"/>
    <property type="match status" value="1"/>
</dbReference>
<keyword evidence="1" id="KW-1133">Transmembrane helix</keyword>
<name>A0AAV8Z311_9CUCU</name>
<comment type="caution">
    <text evidence="2">The sequence shown here is derived from an EMBL/GenBank/DDBJ whole genome shotgun (WGS) entry which is preliminary data.</text>
</comment>
<keyword evidence="3" id="KW-1185">Reference proteome</keyword>
<gene>
    <name evidence="2" type="ORF">NQ318_002262</name>
</gene>
<protein>
    <recommendedName>
        <fullName evidence="4">Transmembrane protein</fullName>
    </recommendedName>
</protein>
<dbReference type="InterPro" id="IPR053025">
    <property type="entry name" value="Mito_ATP_Synthase-Asso"/>
</dbReference>
<proteinExistence type="predicted"/>
<accession>A0AAV8Z311</accession>
<dbReference type="PANTHER" id="PTHR44873">
    <property type="entry name" value="DNAJ HOMOLOG SUBFAMILY C MEMBER 30, MITOCHONDRIAL"/>
    <property type="match status" value="1"/>
</dbReference>
<dbReference type="AlphaFoldDB" id="A0AAV8Z311"/>
<keyword evidence="1" id="KW-0472">Membrane</keyword>
<evidence type="ECO:0000256" key="1">
    <source>
        <dbReference type="SAM" id="Phobius"/>
    </source>
</evidence>
<dbReference type="Proteomes" id="UP001162162">
    <property type="component" value="Unassembled WGS sequence"/>
</dbReference>
<evidence type="ECO:0000313" key="3">
    <source>
        <dbReference type="Proteomes" id="UP001162162"/>
    </source>
</evidence>
<organism evidence="2 3">
    <name type="scientific">Aromia moschata</name>
    <dbReference type="NCBI Taxonomy" id="1265417"/>
    <lineage>
        <taxon>Eukaryota</taxon>
        <taxon>Metazoa</taxon>
        <taxon>Ecdysozoa</taxon>
        <taxon>Arthropoda</taxon>
        <taxon>Hexapoda</taxon>
        <taxon>Insecta</taxon>
        <taxon>Pterygota</taxon>
        <taxon>Neoptera</taxon>
        <taxon>Endopterygota</taxon>
        <taxon>Coleoptera</taxon>
        <taxon>Polyphaga</taxon>
        <taxon>Cucujiformia</taxon>
        <taxon>Chrysomeloidea</taxon>
        <taxon>Cerambycidae</taxon>
        <taxon>Cerambycinae</taxon>
        <taxon>Callichromatini</taxon>
        <taxon>Aromia</taxon>
    </lineage>
</organism>
<feature type="transmembrane region" description="Helical" evidence="1">
    <location>
        <begin position="85"/>
        <end position="101"/>
    </location>
</feature>
<evidence type="ECO:0008006" key="4">
    <source>
        <dbReference type="Google" id="ProtNLM"/>
    </source>
</evidence>
<keyword evidence="1" id="KW-0812">Transmembrane</keyword>
<reference evidence="2" key="1">
    <citation type="journal article" date="2023" name="Insect Mol. Biol.">
        <title>Genome sequencing provides insights into the evolution of gene families encoding plant cell wall-degrading enzymes in longhorned beetles.</title>
        <authorList>
            <person name="Shin N.R."/>
            <person name="Okamura Y."/>
            <person name="Kirsch R."/>
            <person name="Pauchet Y."/>
        </authorList>
    </citation>
    <scope>NUCLEOTIDE SEQUENCE</scope>
    <source>
        <strain evidence="2">AMC_N1</strain>
    </source>
</reference>
<evidence type="ECO:0000313" key="2">
    <source>
        <dbReference type="EMBL" id="KAJ8958470.1"/>
    </source>
</evidence>
<sequence length="131" mass="15458">MLKQGSLYFRNSMTVDDTVDKFHKSRDTCSRPPAPTGRTPIYNFDEWSRTHYGATFQRTMETRNKQRRYQTKREQEVNDVKMEKLLFIFGALFLMCMYAFQTNRNTYDNVYVGSSSMSFVVKKDKNNSGND</sequence>